<dbReference type="SUPFAM" id="SSF51735">
    <property type="entry name" value="NAD(P)-binding Rossmann-fold domains"/>
    <property type="match status" value="1"/>
</dbReference>
<protein>
    <submittedName>
        <fullName evidence="5">NADP-dependent 3-hydroxy acid dehydrogenase YdfG</fullName>
    </submittedName>
    <submittedName>
        <fullName evidence="4">Putative oxidoreductase (Short-chain dehydrogenase family)</fullName>
        <ecNumber evidence="4">1.1.1.-</ecNumber>
    </submittedName>
</protein>
<gene>
    <name evidence="5" type="ORF">APQ99_01390</name>
    <name evidence="4" type="ORF">HBSAL_02365</name>
</gene>
<reference evidence="4 6" key="1">
    <citation type="journal article" date="2019" name="Microbiol. Resour. Announc.">
        <title>The Genome Sequence of the Halobacterium salinarum Type Strain Is Closely Related to That of Laboratory Strains NRC-1 and R1.</title>
        <authorList>
            <person name="Pfeiffer F."/>
            <person name="Marchfelder A."/>
            <person name="Habermann B."/>
            <person name="Dyall-Smith M.L."/>
        </authorList>
    </citation>
    <scope>NUCLEOTIDE SEQUENCE [LARGE SCALE GENOMIC DNA]</scope>
    <source>
        <strain evidence="4">91-R6</strain>
        <strain evidence="6">ATCC 33171 / DSM 3754 / JCM 8978 / NBRC 102687 / NCIMB 764 / 91-R6</strain>
    </source>
</reference>
<dbReference type="EC" id="1.1.1.-" evidence="4"/>
<dbReference type="PROSITE" id="PS00061">
    <property type="entry name" value="ADH_SHORT"/>
    <property type="match status" value="1"/>
</dbReference>
<sequence length="273" mass="28886">MEKVALVTGCSSGVGAATVRSLTDEEWRVVATARDTADLVALAEETGCETAELDVTKPAQCRAVVDDAVDDHGRLDCLVNNAGFAQLGPLEDVPPRKLHRQFDVNVYGPHRLIRAALPHMRERGEGTIVNVSSVSGRVATPGMGAYNGSKFALEGLSDALRGEVAEHGIDVAVVEPGPVDTGFQDRADAELDALDRSGGYERIYSWFEDASAVNGVGAVSPERVADVIATAAVSPNPAARYPVAQAGRVGVLARFLPDRLLDAGYRVLLRVLT</sequence>
<dbReference type="EMBL" id="VRYN01000002">
    <property type="protein sequence ID" value="TYO76749.1"/>
    <property type="molecule type" value="Genomic_DNA"/>
</dbReference>
<dbReference type="EMBL" id="CP038631">
    <property type="protein sequence ID" value="QCC44202.1"/>
    <property type="molecule type" value="Genomic_DNA"/>
</dbReference>
<dbReference type="InterPro" id="IPR002347">
    <property type="entry name" value="SDR_fam"/>
</dbReference>
<dbReference type="Pfam" id="PF00106">
    <property type="entry name" value="adh_short"/>
    <property type="match status" value="1"/>
</dbReference>
<evidence type="ECO:0000313" key="6">
    <source>
        <dbReference type="Proteomes" id="UP000296216"/>
    </source>
</evidence>
<organism evidence="4 6">
    <name type="scientific">Halobacterium salinarum (strain ATCC 33171 / DSM 3754 / JCM 8978 / NBRC 102687 / NCIMB 764 / 91-R6)</name>
    <dbReference type="NCBI Taxonomy" id="2597657"/>
    <lineage>
        <taxon>Archaea</taxon>
        <taxon>Methanobacteriati</taxon>
        <taxon>Methanobacteriota</taxon>
        <taxon>Stenosarchaea group</taxon>
        <taxon>Halobacteria</taxon>
        <taxon>Halobacteriales</taxon>
        <taxon>Halobacteriaceae</taxon>
        <taxon>Halobacterium</taxon>
    </lineage>
</organism>
<evidence type="ECO:0000256" key="2">
    <source>
        <dbReference type="ARBA" id="ARBA00023002"/>
    </source>
</evidence>
<evidence type="ECO:0000313" key="5">
    <source>
        <dbReference type="EMBL" id="TYO76749.1"/>
    </source>
</evidence>
<dbReference type="PRINTS" id="PR00080">
    <property type="entry name" value="SDRFAMILY"/>
</dbReference>
<dbReference type="Proteomes" id="UP000296216">
    <property type="component" value="Chromosome"/>
</dbReference>
<accession>A0A4D6GV62</accession>
<dbReference type="CDD" id="cd05374">
    <property type="entry name" value="17beta-HSD-like_SDR_c"/>
    <property type="match status" value="1"/>
</dbReference>
<evidence type="ECO:0000256" key="3">
    <source>
        <dbReference type="RuleBase" id="RU000363"/>
    </source>
</evidence>
<dbReference type="GeneID" id="68693297"/>
<keyword evidence="2 4" id="KW-0560">Oxidoreductase</keyword>
<reference evidence="5 7" key="2">
    <citation type="submission" date="2019-07" db="EMBL/GenBank/DDBJ databases">
        <title>Genomic Encyclopedia of Archaeal and Bacterial Type Strains, Phase II (KMG-II): from individual species to whole genera.</title>
        <authorList>
            <person name="Goeker M."/>
        </authorList>
    </citation>
    <scope>NUCLEOTIDE SEQUENCE [LARGE SCALE GENOMIC DNA]</scope>
    <source>
        <strain evidence="5 7">DSM 3754</strain>
    </source>
</reference>
<dbReference type="PANTHER" id="PTHR44169">
    <property type="entry name" value="NADPH-DEPENDENT 1-ACYLDIHYDROXYACETONE PHOSPHATE REDUCTASE"/>
    <property type="match status" value="1"/>
</dbReference>
<dbReference type="Gene3D" id="3.40.50.720">
    <property type="entry name" value="NAD(P)-binding Rossmann-like Domain"/>
    <property type="match status" value="1"/>
</dbReference>
<dbReference type="PRINTS" id="PR00081">
    <property type="entry name" value="GDHRDH"/>
</dbReference>
<dbReference type="InterPro" id="IPR036291">
    <property type="entry name" value="NAD(P)-bd_dom_sf"/>
</dbReference>
<evidence type="ECO:0000313" key="7">
    <source>
        <dbReference type="Proteomes" id="UP000323075"/>
    </source>
</evidence>
<reference evidence="4" key="3">
    <citation type="journal article" name="MicrobiologyOpen">
        <title>Whole-genome comparison between the type strain of Halobacterium salinarum (DSM 3754(T)) and the laboratory strains R1 and NRC-1.</title>
        <authorList>
            <person name="Pfeiffer F."/>
            <person name="Losensky G."/>
            <person name="Marchfelder A."/>
            <person name="Habermann B."/>
            <person name="Dyall-Smith M."/>
        </authorList>
    </citation>
    <scope>NUCLEOTIDE SEQUENCE</scope>
    <source>
        <strain evidence="4">91-R6</strain>
    </source>
</reference>
<dbReference type="InterPro" id="IPR020904">
    <property type="entry name" value="Sc_DH/Rdtase_CS"/>
</dbReference>
<dbReference type="Proteomes" id="UP000323075">
    <property type="component" value="Unassembled WGS sequence"/>
</dbReference>
<evidence type="ECO:0000256" key="1">
    <source>
        <dbReference type="ARBA" id="ARBA00006484"/>
    </source>
</evidence>
<evidence type="ECO:0000313" key="4">
    <source>
        <dbReference type="EMBL" id="QCC44202.1"/>
    </source>
</evidence>
<name>A0A4D6GV62_HALS9</name>
<proteinExistence type="inferred from homology"/>
<dbReference type="GO" id="GO:0016491">
    <property type="term" value="F:oxidoreductase activity"/>
    <property type="evidence" value="ECO:0007669"/>
    <property type="project" value="UniProtKB-KW"/>
</dbReference>
<dbReference type="PANTHER" id="PTHR44169:SF6">
    <property type="entry name" value="NADPH-DEPENDENT 1-ACYLDIHYDROXYACETONE PHOSPHATE REDUCTASE"/>
    <property type="match status" value="1"/>
</dbReference>
<dbReference type="FunFam" id="3.40.50.720:FF:000084">
    <property type="entry name" value="Short-chain dehydrogenase reductase"/>
    <property type="match status" value="1"/>
</dbReference>
<dbReference type="RefSeq" id="WP_010902223.1">
    <property type="nucleotide sequence ID" value="NZ_VRYN01000002.1"/>
</dbReference>
<comment type="similarity">
    <text evidence="1 3">Belongs to the short-chain dehydrogenases/reductases (SDR) family.</text>
</comment>
<dbReference type="AlphaFoldDB" id="A0A4D6GV62"/>